<dbReference type="RefSeq" id="WP_121257209.1">
    <property type="nucleotide sequence ID" value="NZ_RBIL01000002.1"/>
</dbReference>
<keyword evidence="4" id="KW-0808">Transferase</keyword>
<dbReference type="Proteomes" id="UP000278962">
    <property type="component" value="Unassembled WGS sequence"/>
</dbReference>
<dbReference type="AlphaFoldDB" id="A0A660L2C7"/>
<keyword evidence="6" id="KW-0902">Two-component regulatory system</keyword>
<evidence type="ECO:0000256" key="3">
    <source>
        <dbReference type="ARBA" id="ARBA00022553"/>
    </source>
</evidence>
<dbReference type="EMBL" id="RBIL01000002">
    <property type="protein sequence ID" value="RKQ88046.1"/>
    <property type="molecule type" value="Genomic_DNA"/>
</dbReference>
<dbReference type="SUPFAM" id="SSF55874">
    <property type="entry name" value="ATPase domain of HSP90 chaperone/DNA topoisomerase II/histidine kinase"/>
    <property type="match status" value="1"/>
</dbReference>
<proteinExistence type="predicted"/>
<dbReference type="Pfam" id="PF02518">
    <property type="entry name" value="HATPase_c"/>
    <property type="match status" value="1"/>
</dbReference>
<dbReference type="SMART" id="SM00387">
    <property type="entry name" value="HATPase_c"/>
    <property type="match status" value="1"/>
</dbReference>
<comment type="caution">
    <text evidence="9">The sequence shown here is derived from an EMBL/GenBank/DDBJ whole genome shotgun (WGS) entry which is preliminary data.</text>
</comment>
<dbReference type="PROSITE" id="PS50109">
    <property type="entry name" value="HIS_KIN"/>
    <property type="match status" value="1"/>
</dbReference>
<organism evidence="9 10">
    <name type="scientific">Solirubrobacter pauli</name>
    <dbReference type="NCBI Taxonomy" id="166793"/>
    <lineage>
        <taxon>Bacteria</taxon>
        <taxon>Bacillati</taxon>
        <taxon>Actinomycetota</taxon>
        <taxon>Thermoleophilia</taxon>
        <taxon>Solirubrobacterales</taxon>
        <taxon>Solirubrobacteraceae</taxon>
        <taxon>Solirubrobacter</taxon>
    </lineage>
</organism>
<evidence type="ECO:0000256" key="5">
    <source>
        <dbReference type="ARBA" id="ARBA00022777"/>
    </source>
</evidence>
<dbReference type="GO" id="GO:0004673">
    <property type="term" value="F:protein histidine kinase activity"/>
    <property type="evidence" value="ECO:0007669"/>
    <property type="project" value="UniProtKB-EC"/>
</dbReference>
<name>A0A660L2C7_9ACTN</name>
<dbReference type="Gene3D" id="3.30.565.10">
    <property type="entry name" value="Histidine kinase-like ATPase, C-terminal domain"/>
    <property type="match status" value="1"/>
</dbReference>
<feature type="domain" description="Histidine kinase" evidence="8">
    <location>
        <begin position="28"/>
        <end position="234"/>
    </location>
</feature>
<reference evidence="9 10" key="1">
    <citation type="submission" date="2018-10" db="EMBL/GenBank/DDBJ databases">
        <title>Genomic Encyclopedia of Archaeal and Bacterial Type Strains, Phase II (KMG-II): from individual species to whole genera.</title>
        <authorList>
            <person name="Goeker M."/>
        </authorList>
    </citation>
    <scope>NUCLEOTIDE SEQUENCE [LARGE SCALE GENOMIC DNA]</scope>
    <source>
        <strain evidence="9 10">DSM 14954</strain>
    </source>
</reference>
<keyword evidence="3" id="KW-0597">Phosphoprotein</keyword>
<dbReference type="PANTHER" id="PTHR44936">
    <property type="entry name" value="SENSOR PROTEIN CREC"/>
    <property type="match status" value="1"/>
</dbReference>
<evidence type="ECO:0000256" key="1">
    <source>
        <dbReference type="ARBA" id="ARBA00000085"/>
    </source>
</evidence>
<dbReference type="InterPro" id="IPR050980">
    <property type="entry name" value="2C_sensor_his_kinase"/>
</dbReference>
<comment type="catalytic activity">
    <reaction evidence="1">
        <text>ATP + protein L-histidine = ADP + protein N-phospho-L-histidine.</text>
        <dbReference type="EC" id="2.7.13.3"/>
    </reaction>
</comment>
<dbReference type="InterPro" id="IPR036890">
    <property type="entry name" value="HATPase_C_sf"/>
</dbReference>
<evidence type="ECO:0000256" key="6">
    <source>
        <dbReference type="ARBA" id="ARBA00023012"/>
    </source>
</evidence>
<evidence type="ECO:0000259" key="8">
    <source>
        <dbReference type="PROSITE" id="PS50109"/>
    </source>
</evidence>
<dbReference type="GO" id="GO:0000160">
    <property type="term" value="P:phosphorelay signal transduction system"/>
    <property type="evidence" value="ECO:0007669"/>
    <property type="project" value="UniProtKB-KW"/>
</dbReference>
<keyword evidence="5 9" id="KW-0418">Kinase</keyword>
<gene>
    <name evidence="9" type="ORF">C8N24_6085</name>
</gene>
<evidence type="ECO:0000256" key="2">
    <source>
        <dbReference type="ARBA" id="ARBA00012438"/>
    </source>
</evidence>
<evidence type="ECO:0000256" key="7">
    <source>
        <dbReference type="SAM" id="MobiDB-lite"/>
    </source>
</evidence>
<dbReference type="InterPro" id="IPR005467">
    <property type="entry name" value="His_kinase_dom"/>
</dbReference>
<dbReference type="PANTHER" id="PTHR44936:SF9">
    <property type="entry name" value="SENSOR PROTEIN CREC"/>
    <property type="match status" value="1"/>
</dbReference>
<dbReference type="EC" id="2.7.13.3" evidence="2"/>
<dbReference type="OrthoDB" id="5499837at2"/>
<accession>A0A660L2C7</accession>
<dbReference type="InterPro" id="IPR003594">
    <property type="entry name" value="HATPase_dom"/>
</dbReference>
<sequence length="355" mass="36192">MTIATWLLIAALAAVALRFHHRLVRVARASHELRGPLSAVQLGLHGLSGEPARLAAIELELRRAGRALEDLAAARAGGPSRSGPERVDLALLVQEHAPGWAVLAGGHGARLRVESPTVVLPFAIGGGDLAAPATVLADPLRIAQACANLVANAAEHGQGEVRVRVRASLDRVTIEVSDDGPGLPAPLTALTAPARFRRGRRGHGLAIAAGIASHHGGRLTADGARLALELPAATTPVPLTFRGRARVKLRRLANRTAARPARGRGDSAAGSPRALARSDGPAVGAPRPLVAADDSAAGSPRELAAPDGLAVGAPRPLVAPDERAADAGRRRAAPDGLAVGSPRAVAASDERSVGS</sequence>
<evidence type="ECO:0000256" key="4">
    <source>
        <dbReference type="ARBA" id="ARBA00022679"/>
    </source>
</evidence>
<feature type="region of interest" description="Disordered" evidence="7">
    <location>
        <begin position="253"/>
        <end position="355"/>
    </location>
</feature>
<protein>
    <recommendedName>
        <fullName evidence="2">histidine kinase</fullName>
        <ecNumber evidence="2">2.7.13.3</ecNumber>
    </recommendedName>
</protein>
<evidence type="ECO:0000313" key="10">
    <source>
        <dbReference type="Proteomes" id="UP000278962"/>
    </source>
</evidence>
<feature type="compositionally biased region" description="Basic and acidic residues" evidence="7">
    <location>
        <begin position="320"/>
        <end position="333"/>
    </location>
</feature>
<keyword evidence="10" id="KW-1185">Reference proteome</keyword>
<evidence type="ECO:0000313" key="9">
    <source>
        <dbReference type="EMBL" id="RKQ88046.1"/>
    </source>
</evidence>